<dbReference type="InterPro" id="IPR005627">
    <property type="entry name" value="CutC-like"/>
</dbReference>
<dbReference type="SUPFAM" id="SSF110395">
    <property type="entry name" value="CutC-like"/>
    <property type="match status" value="1"/>
</dbReference>
<accession>A0ABS1TNM5</accession>
<proteinExistence type="inferred from homology"/>
<name>A0ABS1TNM5_9BACI</name>
<dbReference type="Gene3D" id="3.20.20.380">
    <property type="entry name" value="Copper homeostasis (CutC) domain"/>
    <property type="match status" value="1"/>
</dbReference>
<evidence type="ECO:0000313" key="4">
    <source>
        <dbReference type="Proteomes" id="UP000623967"/>
    </source>
</evidence>
<dbReference type="PANTHER" id="PTHR12598:SF0">
    <property type="entry name" value="COPPER HOMEOSTASIS PROTEIN CUTC HOMOLOG"/>
    <property type="match status" value="1"/>
</dbReference>
<dbReference type="EMBL" id="JAESWB010000115">
    <property type="protein sequence ID" value="MBL4951866.1"/>
    <property type="molecule type" value="Genomic_DNA"/>
</dbReference>
<comment type="similarity">
    <text evidence="1">Belongs to the CutC family.</text>
</comment>
<evidence type="ECO:0000256" key="1">
    <source>
        <dbReference type="ARBA" id="ARBA00007768"/>
    </source>
</evidence>
<dbReference type="InterPro" id="IPR036822">
    <property type="entry name" value="CutC-like_dom_sf"/>
</dbReference>
<comment type="caution">
    <text evidence="3">The sequence shown here is derived from an EMBL/GenBank/DDBJ whole genome shotgun (WGS) entry which is preliminary data.</text>
</comment>
<dbReference type="Pfam" id="PF03932">
    <property type="entry name" value="CutC"/>
    <property type="match status" value="1"/>
</dbReference>
<keyword evidence="4" id="KW-1185">Reference proteome</keyword>
<dbReference type="RefSeq" id="WP_202653225.1">
    <property type="nucleotide sequence ID" value="NZ_JAESWB010000115.1"/>
</dbReference>
<dbReference type="PANTHER" id="PTHR12598">
    <property type="entry name" value="COPPER HOMEOSTASIS PROTEIN CUTC"/>
    <property type="match status" value="1"/>
</dbReference>
<reference evidence="3 4" key="1">
    <citation type="submission" date="2021-01" db="EMBL/GenBank/DDBJ databases">
        <title>Genome public.</title>
        <authorList>
            <person name="Liu C."/>
            <person name="Sun Q."/>
        </authorList>
    </citation>
    <scope>NUCLEOTIDE SEQUENCE [LARGE SCALE GENOMIC DNA]</scope>
    <source>
        <strain evidence="3 4">YIM B02564</strain>
    </source>
</reference>
<protein>
    <recommendedName>
        <fullName evidence="2">Copper homeostasis protein cutC homolog</fullName>
    </recommendedName>
</protein>
<gene>
    <name evidence="3" type="ORF">JK635_06550</name>
</gene>
<evidence type="ECO:0000256" key="2">
    <source>
        <dbReference type="ARBA" id="ARBA00019014"/>
    </source>
</evidence>
<dbReference type="Proteomes" id="UP000623967">
    <property type="component" value="Unassembled WGS sequence"/>
</dbReference>
<evidence type="ECO:0000313" key="3">
    <source>
        <dbReference type="EMBL" id="MBL4951866.1"/>
    </source>
</evidence>
<sequence length="182" mass="19926">MGGTTVSHGVAKQTIDYCRSRNVTVMAMVQPRGGDFVYNKAEIAMMQEDIAHFKELGADGVVFGCLTDSGWIDEVAMLTLLQSAKGLEVVFHMAFDQIRPEAQLDAITWLAEQGVTRILTHGGSSNSKLEDNLDLLKEWIQFAGDRITIMPGGGITDRNLPHIVRELGITEVHGTKIVGELE</sequence>
<organism evidence="3 4">
    <name type="scientific">Neobacillus paridis</name>
    <dbReference type="NCBI Taxonomy" id="2803862"/>
    <lineage>
        <taxon>Bacteria</taxon>
        <taxon>Bacillati</taxon>
        <taxon>Bacillota</taxon>
        <taxon>Bacilli</taxon>
        <taxon>Bacillales</taxon>
        <taxon>Bacillaceae</taxon>
        <taxon>Neobacillus</taxon>
    </lineage>
</organism>